<dbReference type="Gene3D" id="3.40.50.360">
    <property type="match status" value="1"/>
</dbReference>
<evidence type="ECO:0000313" key="5">
    <source>
        <dbReference type="Proteomes" id="UP000199568"/>
    </source>
</evidence>
<evidence type="ECO:0000256" key="1">
    <source>
        <dbReference type="ARBA" id="ARBA00022630"/>
    </source>
</evidence>
<reference evidence="4 5" key="1">
    <citation type="submission" date="2016-10" db="EMBL/GenBank/DDBJ databases">
        <authorList>
            <person name="de Groot N.N."/>
        </authorList>
    </citation>
    <scope>NUCLEOTIDE SEQUENCE [LARGE SCALE GENOMIC DNA]</scope>
    <source>
        <strain evidence="4 5">DSM 18979</strain>
    </source>
</reference>
<dbReference type="EMBL" id="FOHU01000017">
    <property type="protein sequence ID" value="SET63452.1"/>
    <property type="molecule type" value="Genomic_DNA"/>
</dbReference>
<dbReference type="InterPro" id="IPR051796">
    <property type="entry name" value="ISF_SsuE-like"/>
</dbReference>
<dbReference type="PANTHER" id="PTHR43278">
    <property type="entry name" value="NAD(P)H-DEPENDENT FMN-CONTAINING OXIDOREDUCTASE YWQN-RELATED"/>
    <property type="match status" value="1"/>
</dbReference>
<organism evidence="4 5">
    <name type="scientific">Natronincola peptidivorans</name>
    <dbReference type="NCBI Taxonomy" id="426128"/>
    <lineage>
        <taxon>Bacteria</taxon>
        <taxon>Bacillati</taxon>
        <taxon>Bacillota</taxon>
        <taxon>Clostridia</taxon>
        <taxon>Peptostreptococcales</taxon>
        <taxon>Natronincolaceae</taxon>
        <taxon>Natronincola</taxon>
    </lineage>
</organism>
<name>A0A1I0FY25_9FIRM</name>
<evidence type="ECO:0000259" key="3">
    <source>
        <dbReference type="Pfam" id="PF03358"/>
    </source>
</evidence>
<protein>
    <submittedName>
        <fullName evidence="4">NADPH-dependent FMN reductase</fullName>
    </submittedName>
</protein>
<dbReference type="InterPro" id="IPR005025">
    <property type="entry name" value="FMN_Rdtase-like_dom"/>
</dbReference>
<proteinExistence type="predicted"/>
<dbReference type="Proteomes" id="UP000199568">
    <property type="component" value="Unassembled WGS sequence"/>
</dbReference>
<keyword evidence="2" id="KW-0288">FMN</keyword>
<dbReference type="GO" id="GO:0016491">
    <property type="term" value="F:oxidoreductase activity"/>
    <property type="evidence" value="ECO:0007669"/>
    <property type="project" value="InterPro"/>
</dbReference>
<dbReference type="InterPro" id="IPR029039">
    <property type="entry name" value="Flavoprotein-like_sf"/>
</dbReference>
<evidence type="ECO:0000256" key="2">
    <source>
        <dbReference type="ARBA" id="ARBA00022643"/>
    </source>
</evidence>
<keyword evidence="5" id="KW-1185">Reference proteome</keyword>
<dbReference type="PANTHER" id="PTHR43278:SF2">
    <property type="entry name" value="IRON-SULFUR FLAVOPROTEIN"/>
    <property type="match status" value="1"/>
</dbReference>
<accession>A0A1I0FY25</accession>
<dbReference type="RefSeq" id="WP_170834839.1">
    <property type="nucleotide sequence ID" value="NZ_FOHU01000017.1"/>
</dbReference>
<sequence>MIKVLAIVGSPRKGKNNDTIVTHMLEGIENTLGLGVFIEKLYADDLAVQPCKACDGCTRVRGCILEDAMRGLYEKFDESDIIIMASPLYFNSISAQLKTIIDRNQAIWSSKYILNNSLINKDKNRLGYFICTAGMPEIPDLFEAAIPIMELYFKSINTGYEGNFFVANVDEHPIMRDEKILQQAYSIGISLADKILTMRTQ</sequence>
<gene>
    <name evidence="4" type="ORF">SAMN05660297_02986</name>
</gene>
<feature type="domain" description="NADPH-dependent FMN reductase-like" evidence="3">
    <location>
        <begin position="2"/>
        <end position="113"/>
    </location>
</feature>
<keyword evidence="1" id="KW-0285">Flavoprotein</keyword>
<dbReference type="STRING" id="426128.SAMN05660297_02986"/>
<dbReference type="AlphaFoldDB" id="A0A1I0FY25"/>
<dbReference type="Pfam" id="PF03358">
    <property type="entry name" value="FMN_red"/>
    <property type="match status" value="1"/>
</dbReference>
<evidence type="ECO:0000313" key="4">
    <source>
        <dbReference type="EMBL" id="SET63452.1"/>
    </source>
</evidence>
<dbReference type="SUPFAM" id="SSF52218">
    <property type="entry name" value="Flavoproteins"/>
    <property type="match status" value="1"/>
</dbReference>